<accession>L0B1Y9</accession>
<dbReference type="PANTHER" id="PTHR47992">
    <property type="entry name" value="PROTEIN PHOSPHATASE"/>
    <property type="match status" value="1"/>
</dbReference>
<dbReference type="EC" id="3.1.3.16" evidence="2"/>
<organism evidence="2 3">
    <name type="scientific">Theileria equi strain WA</name>
    <dbReference type="NCBI Taxonomy" id="1537102"/>
    <lineage>
        <taxon>Eukaryota</taxon>
        <taxon>Sar</taxon>
        <taxon>Alveolata</taxon>
        <taxon>Apicomplexa</taxon>
        <taxon>Aconoidasida</taxon>
        <taxon>Piroplasmida</taxon>
        <taxon>Theileriidae</taxon>
        <taxon>Theileria</taxon>
    </lineage>
</organism>
<evidence type="ECO:0000313" key="2">
    <source>
        <dbReference type="EMBL" id="AFZ81498.1"/>
    </source>
</evidence>
<dbReference type="Proteomes" id="UP000031512">
    <property type="component" value="Chromosome 3"/>
</dbReference>
<dbReference type="STRING" id="1537102.L0B1Y9"/>
<evidence type="ECO:0000259" key="1">
    <source>
        <dbReference type="PROSITE" id="PS51746"/>
    </source>
</evidence>
<dbReference type="VEuPathDB" id="PiroplasmaDB:BEWA_009100"/>
<evidence type="ECO:0000313" key="3">
    <source>
        <dbReference type="Proteomes" id="UP000031512"/>
    </source>
</evidence>
<dbReference type="EMBL" id="CP001670">
    <property type="protein sequence ID" value="AFZ81498.1"/>
    <property type="molecule type" value="Genomic_DNA"/>
</dbReference>
<dbReference type="InterPro" id="IPR015655">
    <property type="entry name" value="PP2C"/>
</dbReference>
<dbReference type="KEGG" id="beq:BEWA_009100"/>
<dbReference type="SUPFAM" id="SSF81606">
    <property type="entry name" value="PP2C-like"/>
    <property type="match status" value="1"/>
</dbReference>
<protein>
    <submittedName>
        <fullName evidence="2">Protein phosphatase 2C domain-containing protein</fullName>
        <ecNumber evidence="2">3.1.3.16</ecNumber>
    </submittedName>
</protein>
<dbReference type="GO" id="GO:0004722">
    <property type="term" value="F:protein serine/threonine phosphatase activity"/>
    <property type="evidence" value="ECO:0007669"/>
    <property type="project" value="UniProtKB-EC"/>
</dbReference>
<dbReference type="InterPro" id="IPR036457">
    <property type="entry name" value="PPM-type-like_dom_sf"/>
</dbReference>
<dbReference type="OrthoDB" id="10264738at2759"/>
<dbReference type="SMART" id="SM00332">
    <property type="entry name" value="PP2Cc"/>
    <property type="match status" value="1"/>
</dbReference>
<keyword evidence="3" id="KW-1185">Reference proteome</keyword>
<name>L0B1Y9_THEEQ</name>
<feature type="domain" description="PPM-type phosphatase" evidence="1">
    <location>
        <begin position="1"/>
        <end position="241"/>
    </location>
</feature>
<keyword evidence="2" id="KW-0378">Hydrolase</keyword>
<dbReference type="CDD" id="cd00143">
    <property type="entry name" value="PP2Cc"/>
    <property type="match status" value="1"/>
</dbReference>
<proteinExistence type="predicted"/>
<dbReference type="PROSITE" id="PS51746">
    <property type="entry name" value="PPM_2"/>
    <property type="match status" value="1"/>
</dbReference>
<reference evidence="2 3" key="1">
    <citation type="journal article" date="2012" name="BMC Genomics">
        <title>Comparative genomic analysis and phylogenetic position of Theileria equi.</title>
        <authorList>
            <person name="Kappmeyer L.S."/>
            <person name="Thiagarajan M."/>
            <person name="Herndon D.R."/>
            <person name="Ramsay J.D."/>
            <person name="Caler E."/>
            <person name="Djikeng A."/>
            <person name="Gillespie J.J."/>
            <person name="Lau A.O."/>
            <person name="Roalson E.H."/>
            <person name="Silva J.C."/>
            <person name="Silva M.G."/>
            <person name="Suarez C.E."/>
            <person name="Ueti M.W."/>
            <person name="Nene V.M."/>
            <person name="Mealey R.H."/>
            <person name="Knowles D.P."/>
            <person name="Brayton K.A."/>
        </authorList>
    </citation>
    <scope>NUCLEOTIDE SEQUENCE [LARGE SCALE GENOMIC DNA]</scope>
    <source>
        <strain evidence="2 3">WA</strain>
    </source>
</reference>
<dbReference type="InterPro" id="IPR001932">
    <property type="entry name" value="PPM-type_phosphatase-like_dom"/>
</dbReference>
<dbReference type="eggNOG" id="KOG0698">
    <property type="taxonomic scope" value="Eukaryota"/>
</dbReference>
<gene>
    <name evidence="2" type="ORF">BEWA_009100</name>
</gene>
<dbReference type="Pfam" id="PF00481">
    <property type="entry name" value="PP2C"/>
    <property type="match status" value="1"/>
</dbReference>
<dbReference type="AlphaFoldDB" id="L0B1Y9"/>
<sequence length="242" mass="27106">MIINAICKTINRQDLLQELEKGGENIPKLASKAIFKMYKSADEELIEQCAKLSNDYASSTSVTALFVGNYIVISHLGDSRASICYSNRGKMVAKFLTVDHKPNNPEERQRILASGGTVEFLCNHSNNPFIRGGDFAARKARGDQPMQLQYSRAFGGKDLKMYGLSNVPEIFIFERKAHHKCLILASDGLWDVKDSHEAFSTLFYARDMGENPTQYLIESVIADQKSRARNSDNITVLAIFLD</sequence>
<dbReference type="RefSeq" id="XP_004831164.1">
    <property type="nucleotide sequence ID" value="XM_004831107.1"/>
</dbReference>
<dbReference type="GeneID" id="15806294"/>
<dbReference type="Gene3D" id="3.60.40.10">
    <property type="entry name" value="PPM-type phosphatase domain"/>
    <property type="match status" value="1"/>
</dbReference>